<evidence type="ECO:0000256" key="3">
    <source>
        <dbReference type="ARBA" id="ARBA00012640"/>
    </source>
</evidence>
<protein>
    <recommendedName>
        <fullName evidence="3">phosphoserine phosphatase</fullName>
        <ecNumber evidence="3">3.1.3.3</ecNumber>
    </recommendedName>
</protein>
<gene>
    <name evidence="11" type="ORF">TPHV1_100067</name>
</gene>
<dbReference type="InterPro" id="IPR050582">
    <property type="entry name" value="HAD-like_SerB"/>
</dbReference>
<evidence type="ECO:0000256" key="2">
    <source>
        <dbReference type="ARBA" id="ARBA00005135"/>
    </source>
</evidence>
<comment type="catalytic activity">
    <reaction evidence="10">
        <text>O-phospho-D-serine + H2O = D-serine + phosphate</text>
        <dbReference type="Rhea" id="RHEA:24873"/>
        <dbReference type="ChEBI" id="CHEBI:15377"/>
        <dbReference type="ChEBI" id="CHEBI:35247"/>
        <dbReference type="ChEBI" id="CHEBI:43474"/>
        <dbReference type="ChEBI" id="CHEBI:58680"/>
        <dbReference type="EC" id="3.1.3.3"/>
    </reaction>
</comment>
<dbReference type="AlphaFoldDB" id="A0A0B7GT98"/>
<comment type="pathway">
    <text evidence="2">Amino-acid biosynthesis; L-serine biosynthesis; L-serine from 3-phospho-D-glycerate: step 3/3.</text>
</comment>
<keyword evidence="4" id="KW-0028">Amino-acid biosynthesis</keyword>
<organism evidence="11 12">
    <name type="scientific">Treponema phagedenis</name>
    <dbReference type="NCBI Taxonomy" id="162"/>
    <lineage>
        <taxon>Bacteria</taxon>
        <taxon>Pseudomonadati</taxon>
        <taxon>Spirochaetota</taxon>
        <taxon>Spirochaetia</taxon>
        <taxon>Spirochaetales</taxon>
        <taxon>Treponemataceae</taxon>
        <taxon>Treponema</taxon>
    </lineage>
</organism>
<dbReference type="Proteomes" id="UP000042527">
    <property type="component" value="Unassembled WGS sequence"/>
</dbReference>
<evidence type="ECO:0000313" key="12">
    <source>
        <dbReference type="Proteomes" id="UP000042527"/>
    </source>
</evidence>
<dbReference type="GO" id="GO:0005737">
    <property type="term" value="C:cytoplasm"/>
    <property type="evidence" value="ECO:0007669"/>
    <property type="project" value="TreeGrafter"/>
</dbReference>
<keyword evidence="12" id="KW-1185">Reference proteome</keyword>
<dbReference type="SUPFAM" id="SSF56784">
    <property type="entry name" value="HAD-like"/>
    <property type="match status" value="1"/>
</dbReference>
<dbReference type="Gene3D" id="1.20.1440.320">
    <property type="match status" value="1"/>
</dbReference>
<dbReference type="OrthoDB" id="355730at2"/>
<dbReference type="EMBL" id="CDNC01000002">
    <property type="protein sequence ID" value="CEM60747.1"/>
    <property type="molecule type" value="Genomic_DNA"/>
</dbReference>
<evidence type="ECO:0000313" key="11">
    <source>
        <dbReference type="EMBL" id="CEM60747.1"/>
    </source>
</evidence>
<evidence type="ECO:0000256" key="5">
    <source>
        <dbReference type="ARBA" id="ARBA00022723"/>
    </source>
</evidence>
<dbReference type="GO" id="GO:0006564">
    <property type="term" value="P:L-serine biosynthetic process"/>
    <property type="evidence" value="ECO:0007669"/>
    <property type="project" value="UniProtKB-KW"/>
</dbReference>
<reference evidence="12" key="1">
    <citation type="submission" date="2015-01" db="EMBL/GenBank/DDBJ databases">
        <authorList>
            <person name="Manzoor Shahid"/>
            <person name="Zubair Saima"/>
        </authorList>
    </citation>
    <scope>NUCLEOTIDE SEQUENCE [LARGE SCALE GENOMIC DNA]</scope>
    <source>
        <strain evidence="12">V1</strain>
    </source>
</reference>
<evidence type="ECO:0000256" key="10">
    <source>
        <dbReference type="ARBA" id="ARBA00048523"/>
    </source>
</evidence>
<evidence type="ECO:0000256" key="6">
    <source>
        <dbReference type="ARBA" id="ARBA00022801"/>
    </source>
</evidence>
<accession>A0A0B7GT98</accession>
<evidence type="ECO:0000256" key="4">
    <source>
        <dbReference type="ARBA" id="ARBA00022605"/>
    </source>
</evidence>
<dbReference type="RefSeq" id="WP_044634322.1">
    <property type="nucleotide sequence ID" value="NZ_CDNC01000002.1"/>
</dbReference>
<keyword evidence="8" id="KW-0718">Serine biosynthesis</keyword>
<keyword evidence="6" id="KW-0378">Hydrolase</keyword>
<dbReference type="InterPro" id="IPR036412">
    <property type="entry name" value="HAD-like_sf"/>
</dbReference>
<keyword evidence="5" id="KW-0479">Metal-binding</keyword>
<evidence type="ECO:0000256" key="9">
    <source>
        <dbReference type="ARBA" id="ARBA00048138"/>
    </source>
</evidence>
<comment type="cofactor">
    <cofactor evidence="1">
        <name>Mg(2+)</name>
        <dbReference type="ChEBI" id="CHEBI:18420"/>
    </cofactor>
</comment>
<comment type="catalytic activity">
    <reaction evidence="9">
        <text>O-phospho-L-serine + H2O = L-serine + phosphate</text>
        <dbReference type="Rhea" id="RHEA:21208"/>
        <dbReference type="ChEBI" id="CHEBI:15377"/>
        <dbReference type="ChEBI" id="CHEBI:33384"/>
        <dbReference type="ChEBI" id="CHEBI:43474"/>
        <dbReference type="ChEBI" id="CHEBI:57524"/>
        <dbReference type="EC" id="3.1.3.3"/>
    </reaction>
</comment>
<evidence type="ECO:0000256" key="8">
    <source>
        <dbReference type="ARBA" id="ARBA00023299"/>
    </source>
</evidence>
<dbReference type="Pfam" id="PF12710">
    <property type="entry name" value="HAD"/>
    <property type="match status" value="1"/>
</dbReference>
<evidence type="ECO:0000256" key="1">
    <source>
        <dbReference type="ARBA" id="ARBA00001946"/>
    </source>
</evidence>
<name>A0A0B7GT98_TREPH</name>
<dbReference type="EC" id="3.1.3.3" evidence="3"/>
<dbReference type="GO" id="GO:0036424">
    <property type="term" value="F:L-phosphoserine phosphatase activity"/>
    <property type="evidence" value="ECO:0007669"/>
    <property type="project" value="TreeGrafter"/>
</dbReference>
<dbReference type="PANTHER" id="PTHR43344">
    <property type="entry name" value="PHOSPHOSERINE PHOSPHATASE"/>
    <property type="match status" value="1"/>
</dbReference>
<evidence type="ECO:0000256" key="7">
    <source>
        <dbReference type="ARBA" id="ARBA00022842"/>
    </source>
</evidence>
<dbReference type="PANTHER" id="PTHR43344:SF2">
    <property type="entry name" value="PHOSPHOSERINE PHOSPHATASE"/>
    <property type="match status" value="1"/>
</dbReference>
<dbReference type="Gene3D" id="3.40.50.1000">
    <property type="entry name" value="HAD superfamily/HAD-like"/>
    <property type="match status" value="1"/>
</dbReference>
<sequence>MSESILQDGRWNAQSKRMLEKLIKESAFSNNYAVFDWDDTCIFSDTQNNLFLYQIEHLIFNVTPASFSDIIRTGVPQNEVLPNVCNVAGEPLTAKMLSEDLDKSYKFLYNTYEGFKGRMSLKEIKATDEFCDFKAKLMFLTGGLFYFCGVDLSQATATGMTLDELALIAGRSIDWGLNAPISYPAIESPASLRGKAGVVRTSFQTGLRVQSEMQNLISVLNANGIETYVCSASHESCIRVFATNEKYGYCIKNENIFARKKLLDENGKLTPHQDMSVPSTWREGKALAIKTQMAPLHENKAPILIAGDSDGDFYMMNEYKHNALLLIFDCNRSTDSKIRTLIRDAEKNNHILVQKRNPQTGYMEN</sequence>
<keyword evidence="7" id="KW-0460">Magnesium</keyword>
<proteinExistence type="predicted"/>
<dbReference type="GO" id="GO:0000287">
    <property type="term" value="F:magnesium ion binding"/>
    <property type="evidence" value="ECO:0007669"/>
    <property type="project" value="TreeGrafter"/>
</dbReference>
<dbReference type="InterPro" id="IPR023214">
    <property type="entry name" value="HAD_sf"/>
</dbReference>